<dbReference type="InterPro" id="IPR023203">
    <property type="entry name" value="TTHA0068_sf"/>
</dbReference>
<comment type="caution">
    <text evidence="1">The sequence shown here is derived from an EMBL/GenBank/DDBJ whole genome shotgun (WGS) entry which is preliminary data.</text>
</comment>
<dbReference type="PATRIC" id="fig|1618023.3.peg.5039"/>
<dbReference type="Proteomes" id="UP000032452">
    <property type="component" value="Unassembled WGS sequence"/>
</dbReference>
<protein>
    <recommendedName>
        <fullName evidence="3">DUF309 domain-containing protein</fullName>
    </recommendedName>
</protein>
<gene>
    <name evidence="1" type="ORF">UH38_02845</name>
</gene>
<proteinExistence type="predicted"/>
<dbReference type="PANTHER" id="PTHR34796">
    <property type="entry name" value="EXPRESSED PROTEIN"/>
    <property type="match status" value="1"/>
</dbReference>
<evidence type="ECO:0000313" key="2">
    <source>
        <dbReference type="Proteomes" id="UP000032452"/>
    </source>
</evidence>
<dbReference type="PANTHER" id="PTHR34796:SF1">
    <property type="entry name" value="EXPRESSED PROTEIN"/>
    <property type="match status" value="1"/>
</dbReference>
<reference evidence="1 2" key="1">
    <citation type="submission" date="2015-02" db="EMBL/GenBank/DDBJ databases">
        <title>Draft genome of a novel marine cyanobacterium (Chroococcales) isolated from South Atlantic Ocean.</title>
        <authorList>
            <person name="Rigonato J."/>
            <person name="Alvarenga D.O."/>
            <person name="Branco L.H."/>
            <person name="Varani A.M."/>
            <person name="Brandini F.P."/>
            <person name="Fiore M.F."/>
        </authorList>
    </citation>
    <scope>NUCLEOTIDE SEQUENCE [LARGE SCALE GENOMIC DNA]</scope>
    <source>
        <strain evidence="1 2">CENA595</strain>
    </source>
</reference>
<keyword evidence="2" id="KW-1185">Reference proteome</keyword>
<evidence type="ECO:0000313" key="1">
    <source>
        <dbReference type="EMBL" id="KJH73026.1"/>
    </source>
</evidence>
<dbReference type="AlphaFoldDB" id="A0A0D9A0M1"/>
<evidence type="ECO:0008006" key="3">
    <source>
        <dbReference type="Google" id="ProtNLM"/>
    </source>
</evidence>
<dbReference type="RefSeq" id="WP_045053118.1">
    <property type="nucleotide sequence ID" value="NZ_CAWMDP010000059.1"/>
</dbReference>
<dbReference type="Pfam" id="PF03745">
    <property type="entry name" value="DUF309"/>
    <property type="match status" value="1"/>
</dbReference>
<sequence>MSEFVVPDEFWQGVEQFNQEQFYACHDTLEAIWMEAPQPQKTFYQAVLQIAVALYHLENSNLRGAVILLGEGINKLRNYPASYLGIDVDELLIAGATLLSILQQKDTLAEINIESLHLPKIALSMQAENS</sequence>
<dbReference type="SUPFAM" id="SSF140663">
    <property type="entry name" value="TTHA0068-like"/>
    <property type="match status" value="1"/>
</dbReference>
<name>A0A0D9A0M1_9CYAN</name>
<dbReference type="EMBL" id="JYON01000002">
    <property type="protein sequence ID" value="KJH73026.1"/>
    <property type="molecule type" value="Genomic_DNA"/>
</dbReference>
<dbReference type="InterPro" id="IPR005500">
    <property type="entry name" value="DUF309"/>
</dbReference>
<organism evidence="1 2">
    <name type="scientific">Aliterella atlantica CENA595</name>
    <dbReference type="NCBI Taxonomy" id="1618023"/>
    <lineage>
        <taxon>Bacteria</taxon>
        <taxon>Bacillati</taxon>
        <taxon>Cyanobacteriota</taxon>
        <taxon>Cyanophyceae</taxon>
        <taxon>Chroococcidiopsidales</taxon>
        <taxon>Aliterellaceae</taxon>
        <taxon>Aliterella</taxon>
    </lineage>
</organism>
<accession>A0A0D9A0M1</accession>
<dbReference type="OrthoDB" id="165483at2"/>
<dbReference type="Gene3D" id="1.10.3450.10">
    <property type="entry name" value="TTHA0068-like"/>
    <property type="match status" value="1"/>
</dbReference>
<dbReference type="STRING" id="1618023.UH38_02845"/>